<proteinExistence type="predicted"/>
<gene>
    <name evidence="2" type="ORF">CFK37_09970</name>
</gene>
<reference evidence="2 3" key="1">
    <citation type="submission" date="2017-07" db="EMBL/GenBank/DDBJ databases">
        <title>Virgibacillus sp. LM2416.</title>
        <authorList>
            <person name="Tak E.J."/>
            <person name="Bae J.-W."/>
        </authorList>
    </citation>
    <scope>NUCLEOTIDE SEQUENCE [LARGE SCALE GENOMIC DNA]</scope>
    <source>
        <strain evidence="2 3">LM2416</strain>
    </source>
</reference>
<dbReference type="KEGG" id="vil:CFK37_09970"/>
<evidence type="ECO:0000256" key="1">
    <source>
        <dbReference type="SAM" id="Phobius"/>
    </source>
</evidence>
<sequence>MNTLEFISSIIKSIAWPSVILAIIIILRKPLKKLLNNINRITYSNVAIEFSKGLQAARQSLESVKTVFDLNVSGDKSFNKKENEIVEIANISPSASIAMSWSMVEDVINKQLPDVKEAPIADISILKVQGIISSDMEAVLIKLKKLKDCAVNGTVDGKLSYTQSIEYFEIAKTVQGIMGGDSGKEAKIHGN</sequence>
<keyword evidence="1" id="KW-0812">Transmembrane</keyword>
<evidence type="ECO:0000313" key="2">
    <source>
        <dbReference type="EMBL" id="ASK62453.1"/>
    </source>
</evidence>
<dbReference type="EMBL" id="CP022315">
    <property type="protein sequence ID" value="ASK62453.1"/>
    <property type="molecule type" value="Genomic_DNA"/>
</dbReference>
<name>A0A220U3Z9_9BACI</name>
<accession>A0A220U3Z9</accession>
<keyword evidence="3" id="KW-1185">Reference proteome</keyword>
<dbReference type="OrthoDB" id="2451600at2"/>
<organism evidence="2 3">
    <name type="scientific">Virgibacillus phasianinus</name>
    <dbReference type="NCBI Taxonomy" id="2017483"/>
    <lineage>
        <taxon>Bacteria</taxon>
        <taxon>Bacillati</taxon>
        <taxon>Bacillota</taxon>
        <taxon>Bacilli</taxon>
        <taxon>Bacillales</taxon>
        <taxon>Bacillaceae</taxon>
        <taxon>Virgibacillus</taxon>
    </lineage>
</organism>
<keyword evidence="1" id="KW-0472">Membrane</keyword>
<keyword evidence="1" id="KW-1133">Transmembrane helix</keyword>
<feature type="transmembrane region" description="Helical" evidence="1">
    <location>
        <begin position="6"/>
        <end position="27"/>
    </location>
</feature>
<dbReference type="AlphaFoldDB" id="A0A220U3Z9"/>
<dbReference type="Proteomes" id="UP000198312">
    <property type="component" value="Chromosome"/>
</dbReference>
<dbReference type="RefSeq" id="WP_089061713.1">
    <property type="nucleotide sequence ID" value="NZ_CP022315.1"/>
</dbReference>
<protein>
    <submittedName>
        <fullName evidence="2">Uncharacterized protein</fullName>
    </submittedName>
</protein>
<evidence type="ECO:0000313" key="3">
    <source>
        <dbReference type="Proteomes" id="UP000198312"/>
    </source>
</evidence>